<sequence>MYYLRLVRGYQVLDLVRWLLTATAASVVAAFLLRALGRALSDPAGASPGRLLWCLPPLAAVAWFAAAAARAVPAHRPERIAGLTAAGAGLRRIRALIAGEVALACSLGSGCALLLFLVLRNDIADESLAADLGMGTPLPLAAPITLLALVPAVAGLAAAAAVSTPETLPGRPAETAPRAFHPLRLALPIGLTAVGLALELYGLRPGAAQDGRAVHLPAGLGTTSTALLVGWSLAALGVALLTAPLLALAGRVLALGRPAPLRLLAGRGLGAEARRLGTPLAVLALTLAAVLTAARYWADRPGTVKTVPVIEVLLITACAVGAVVARLVELRSARLGTTDSLLRLGTPPTLLRGAVALRTVAAGTVLLLTAGLTAALGAGALR</sequence>
<evidence type="ECO:0008006" key="3">
    <source>
        <dbReference type="Google" id="ProtNLM"/>
    </source>
</evidence>
<evidence type="ECO:0000313" key="2">
    <source>
        <dbReference type="EMBL" id="XCM81567.1"/>
    </source>
</evidence>
<organism evidence="2">
    <name type="scientific">Kitasatospora camelliae</name>
    <dbReference type="NCBI Taxonomy" id="3156397"/>
    <lineage>
        <taxon>Bacteria</taxon>
        <taxon>Bacillati</taxon>
        <taxon>Actinomycetota</taxon>
        <taxon>Actinomycetes</taxon>
        <taxon>Kitasatosporales</taxon>
        <taxon>Streptomycetaceae</taxon>
        <taxon>Kitasatospora</taxon>
    </lineage>
</organism>
<feature type="transmembrane region" description="Helical" evidence="1">
    <location>
        <begin position="53"/>
        <end position="72"/>
    </location>
</feature>
<dbReference type="EMBL" id="CP159872">
    <property type="protein sequence ID" value="XCM81567.1"/>
    <property type="molecule type" value="Genomic_DNA"/>
</dbReference>
<proteinExistence type="predicted"/>
<feature type="transmembrane region" description="Helical" evidence="1">
    <location>
        <begin position="276"/>
        <end position="297"/>
    </location>
</feature>
<dbReference type="AlphaFoldDB" id="A0AAU8K0J0"/>
<gene>
    <name evidence="2" type="ORF">ABWK59_23000</name>
</gene>
<dbReference type="KEGG" id="kcm:ABWK59_23000"/>
<evidence type="ECO:0000256" key="1">
    <source>
        <dbReference type="SAM" id="Phobius"/>
    </source>
</evidence>
<keyword evidence="1" id="KW-0472">Membrane</keyword>
<name>A0AAU8K0J0_9ACTN</name>
<accession>A0AAU8K0J0</accession>
<feature type="transmembrane region" description="Helical" evidence="1">
    <location>
        <begin position="12"/>
        <end position="33"/>
    </location>
</feature>
<feature type="transmembrane region" description="Helical" evidence="1">
    <location>
        <begin position="93"/>
        <end position="118"/>
    </location>
</feature>
<feature type="transmembrane region" description="Helical" evidence="1">
    <location>
        <begin position="228"/>
        <end position="255"/>
    </location>
</feature>
<dbReference type="RefSeq" id="WP_354642494.1">
    <property type="nucleotide sequence ID" value="NZ_CP159872.1"/>
</dbReference>
<keyword evidence="1" id="KW-0812">Transmembrane</keyword>
<feature type="transmembrane region" description="Helical" evidence="1">
    <location>
        <begin position="138"/>
        <end position="162"/>
    </location>
</feature>
<protein>
    <recommendedName>
        <fullName evidence="3">Integral membrane protein</fullName>
    </recommendedName>
</protein>
<reference evidence="2" key="1">
    <citation type="submission" date="2024-06" db="EMBL/GenBank/DDBJ databases">
        <title>The genome sequences of Kitasatospora sp. strain HUAS MG31.</title>
        <authorList>
            <person name="Mo P."/>
        </authorList>
    </citation>
    <scope>NUCLEOTIDE SEQUENCE</scope>
    <source>
        <strain evidence="2">HUAS MG31</strain>
    </source>
</reference>
<feature type="transmembrane region" description="Helical" evidence="1">
    <location>
        <begin position="309"/>
        <end position="328"/>
    </location>
</feature>
<feature type="transmembrane region" description="Helical" evidence="1">
    <location>
        <begin position="349"/>
        <end position="376"/>
    </location>
</feature>
<keyword evidence="1" id="KW-1133">Transmembrane helix</keyword>